<dbReference type="EMBL" id="FMZF01000002">
    <property type="protein sequence ID" value="SDC38299.1"/>
    <property type="molecule type" value="Genomic_DNA"/>
</dbReference>
<feature type="transmembrane region" description="Helical" evidence="6">
    <location>
        <begin position="58"/>
        <end position="81"/>
    </location>
</feature>
<evidence type="ECO:0000313" key="8">
    <source>
        <dbReference type="Proteomes" id="UP000199416"/>
    </source>
</evidence>
<evidence type="ECO:0000256" key="1">
    <source>
        <dbReference type="ARBA" id="ARBA00004141"/>
    </source>
</evidence>
<dbReference type="InterPro" id="IPR051598">
    <property type="entry name" value="TSUP/Inactive_protease-like"/>
</dbReference>
<gene>
    <name evidence="7" type="ORF">SAMN05660690_1201</name>
</gene>
<sequence>MVAFLVSAESRRTDAALLARREGGLMDWWNPAIAVAGLLVGVVVGLTGMGGGALMTPVLVFFFGISPLAAVSSDVVASFFMKPIGGLVHLRRGTVHLGLVTWLCVGSVPGAFAGVLLLRLLGSGEDLQEVLLVALGVVLVLASLSMVAKSYLKLLARERRRATGHPEAPETSLTRVPVRRLVTVLVGAGGGLVVGMTSVGAGSLMIVTLLLLYPSMKAGQLVGTDLVQAVPLVASASVGHILFGDFTLGLTGSVLVGAIPGVWLGAQVSSHSPGGLVRRALAIVLLASGAKLLGASTSTVLGIVVAALVAGAGGWAWVRSRHGLAPLVWQQRRRAAPGRAGRAGHVTPIAPVE</sequence>
<keyword evidence="6" id="KW-1003">Cell membrane</keyword>
<comment type="subcellular location">
    <subcellularLocation>
        <location evidence="6">Cell membrane</location>
        <topology evidence="6">Multi-pass membrane protein</topology>
    </subcellularLocation>
    <subcellularLocation>
        <location evidence="1">Membrane</location>
        <topology evidence="1">Multi-pass membrane protein</topology>
    </subcellularLocation>
</comment>
<feature type="transmembrane region" description="Helical" evidence="6">
    <location>
        <begin position="300"/>
        <end position="318"/>
    </location>
</feature>
<evidence type="ECO:0000313" key="7">
    <source>
        <dbReference type="EMBL" id="SDC38299.1"/>
    </source>
</evidence>
<feature type="transmembrane region" description="Helical" evidence="6">
    <location>
        <begin position="241"/>
        <end position="264"/>
    </location>
</feature>
<reference evidence="8" key="1">
    <citation type="submission" date="2016-10" db="EMBL/GenBank/DDBJ databases">
        <authorList>
            <person name="Varghese N."/>
            <person name="Submissions S."/>
        </authorList>
    </citation>
    <scope>NUCLEOTIDE SEQUENCE [LARGE SCALE GENOMIC DNA]</scope>
    <source>
        <strain evidence="8">DSM 45421</strain>
    </source>
</reference>
<dbReference type="GO" id="GO:0005886">
    <property type="term" value="C:plasma membrane"/>
    <property type="evidence" value="ECO:0007669"/>
    <property type="project" value="UniProtKB-SubCell"/>
</dbReference>
<feature type="transmembrane region" description="Helical" evidence="6">
    <location>
        <begin position="181"/>
        <end position="213"/>
    </location>
</feature>
<evidence type="ECO:0000256" key="3">
    <source>
        <dbReference type="ARBA" id="ARBA00022692"/>
    </source>
</evidence>
<protein>
    <recommendedName>
        <fullName evidence="6">Probable membrane transporter protein</fullName>
    </recommendedName>
</protein>
<feature type="transmembrane region" description="Helical" evidence="6">
    <location>
        <begin position="130"/>
        <end position="152"/>
    </location>
</feature>
<dbReference type="PANTHER" id="PTHR43701:SF2">
    <property type="entry name" value="MEMBRANE TRANSPORTER PROTEIN YJNA-RELATED"/>
    <property type="match status" value="1"/>
</dbReference>
<keyword evidence="5 6" id="KW-0472">Membrane</keyword>
<evidence type="ECO:0000256" key="6">
    <source>
        <dbReference type="RuleBase" id="RU363041"/>
    </source>
</evidence>
<comment type="similarity">
    <text evidence="2 6">Belongs to the 4-toluene sulfonate uptake permease (TSUP) (TC 2.A.102) family.</text>
</comment>
<dbReference type="InterPro" id="IPR002781">
    <property type="entry name" value="TM_pro_TauE-like"/>
</dbReference>
<dbReference type="PANTHER" id="PTHR43701">
    <property type="entry name" value="MEMBRANE TRANSPORTER PROTEIN MJ0441-RELATED"/>
    <property type="match status" value="1"/>
</dbReference>
<dbReference type="Proteomes" id="UP000199416">
    <property type="component" value="Unassembled WGS sequence"/>
</dbReference>
<dbReference type="Pfam" id="PF01925">
    <property type="entry name" value="TauE"/>
    <property type="match status" value="1"/>
</dbReference>
<keyword evidence="4 6" id="KW-1133">Transmembrane helix</keyword>
<dbReference type="STRING" id="1190417.SAMN05660690_1201"/>
<accession>A0A1G6L4R3</accession>
<feature type="transmembrane region" description="Helical" evidence="6">
    <location>
        <begin position="93"/>
        <end position="118"/>
    </location>
</feature>
<evidence type="ECO:0000256" key="5">
    <source>
        <dbReference type="ARBA" id="ARBA00023136"/>
    </source>
</evidence>
<dbReference type="AlphaFoldDB" id="A0A1G6L4R3"/>
<name>A0A1G6L4R3_9ACTN</name>
<evidence type="ECO:0000256" key="4">
    <source>
        <dbReference type="ARBA" id="ARBA00022989"/>
    </source>
</evidence>
<proteinExistence type="inferred from homology"/>
<organism evidence="7 8">
    <name type="scientific">Geodermatophilus telluris</name>
    <dbReference type="NCBI Taxonomy" id="1190417"/>
    <lineage>
        <taxon>Bacteria</taxon>
        <taxon>Bacillati</taxon>
        <taxon>Actinomycetota</taxon>
        <taxon>Actinomycetes</taxon>
        <taxon>Geodermatophilales</taxon>
        <taxon>Geodermatophilaceae</taxon>
        <taxon>Geodermatophilus</taxon>
    </lineage>
</organism>
<keyword evidence="3 6" id="KW-0812">Transmembrane</keyword>
<evidence type="ECO:0000256" key="2">
    <source>
        <dbReference type="ARBA" id="ARBA00009142"/>
    </source>
</evidence>
<feature type="transmembrane region" description="Helical" evidence="6">
    <location>
        <begin position="28"/>
        <end position="46"/>
    </location>
</feature>
<keyword evidence="8" id="KW-1185">Reference proteome</keyword>